<dbReference type="EMBL" id="JAPMSZ010000009">
    <property type="protein sequence ID" value="KAJ5091450.1"/>
    <property type="molecule type" value="Genomic_DNA"/>
</dbReference>
<feature type="signal peptide" evidence="1">
    <location>
        <begin position="1"/>
        <end position="19"/>
    </location>
</feature>
<proteinExistence type="predicted"/>
<dbReference type="InterPro" id="IPR058664">
    <property type="entry name" value="ARB_00930-like_C"/>
</dbReference>
<keyword evidence="1" id="KW-0732">Signal</keyword>
<evidence type="ECO:0000313" key="4">
    <source>
        <dbReference type="EMBL" id="KAJ5091450.1"/>
    </source>
</evidence>
<dbReference type="OrthoDB" id="10250282at2759"/>
<dbReference type="InterPro" id="IPR012338">
    <property type="entry name" value="Beta-lactam/transpept-like"/>
</dbReference>
<dbReference type="InterPro" id="IPR001466">
    <property type="entry name" value="Beta-lactam-related"/>
</dbReference>
<dbReference type="Pfam" id="PF00144">
    <property type="entry name" value="Beta-lactamase"/>
    <property type="match status" value="1"/>
</dbReference>
<name>A0A9W9F0X6_9EURO</name>
<evidence type="ECO:0008006" key="6">
    <source>
        <dbReference type="Google" id="ProtNLM"/>
    </source>
</evidence>
<dbReference type="Gene3D" id="3.40.710.10">
    <property type="entry name" value="DD-peptidase/beta-lactamase superfamily"/>
    <property type="match status" value="1"/>
</dbReference>
<dbReference type="InterPro" id="IPR051478">
    <property type="entry name" value="Beta-lactamase-like_AB/R"/>
</dbReference>
<feature type="chain" id="PRO_5040748146" description="Beta-lactamase-related domain-containing protein" evidence="1">
    <location>
        <begin position="20"/>
        <end position="588"/>
    </location>
</feature>
<comment type="caution">
    <text evidence="4">The sequence shown here is derived from an EMBL/GenBank/DDBJ whole genome shotgun (WGS) entry which is preliminary data.</text>
</comment>
<reference evidence="4" key="1">
    <citation type="submission" date="2022-11" db="EMBL/GenBank/DDBJ databases">
        <authorList>
            <person name="Petersen C."/>
        </authorList>
    </citation>
    <scope>NUCLEOTIDE SEQUENCE</scope>
    <source>
        <strain evidence="4">IBT 34128</strain>
    </source>
</reference>
<dbReference type="PANTHER" id="PTHR22935">
    <property type="entry name" value="PENICILLIN-BINDING PROTEIN"/>
    <property type="match status" value="1"/>
</dbReference>
<reference evidence="4" key="2">
    <citation type="journal article" date="2023" name="IMA Fungus">
        <title>Comparative genomic study of the Penicillium genus elucidates a diverse pangenome and 15 lateral gene transfer events.</title>
        <authorList>
            <person name="Petersen C."/>
            <person name="Sorensen T."/>
            <person name="Nielsen M.R."/>
            <person name="Sondergaard T.E."/>
            <person name="Sorensen J.L."/>
            <person name="Fitzpatrick D.A."/>
            <person name="Frisvad J.C."/>
            <person name="Nielsen K.L."/>
        </authorList>
    </citation>
    <scope>NUCLEOTIDE SEQUENCE</scope>
    <source>
        <strain evidence="4">IBT 34128</strain>
    </source>
</reference>
<dbReference type="Proteomes" id="UP001141434">
    <property type="component" value="Unassembled WGS sequence"/>
</dbReference>
<dbReference type="AlphaFoldDB" id="A0A9W9F0X6"/>
<dbReference type="PANTHER" id="PTHR22935:SF97">
    <property type="entry name" value="BETA-LACTAMASE-RELATED DOMAIN-CONTAINING PROTEIN"/>
    <property type="match status" value="1"/>
</dbReference>
<protein>
    <recommendedName>
        <fullName evidence="6">Beta-lactamase-related domain-containing protein</fullName>
    </recommendedName>
</protein>
<keyword evidence="5" id="KW-1185">Reference proteome</keyword>
<gene>
    <name evidence="4" type="ORF">NUU61_006320</name>
</gene>
<accession>A0A9W9F0X6</accession>
<evidence type="ECO:0000256" key="1">
    <source>
        <dbReference type="SAM" id="SignalP"/>
    </source>
</evidence>
<dbReference type="SUPFAM" id="SSF56601">
    <property type="entry name" value="beta-lactamase/transpeptidase-like"/>
    <property type="match status" value="1"/>
</dbReference>
<feature type="domain" description="Beta-lactamase-like ARB-00930-like C-terminal" evidence="3">
    <location>
        <begin position="446"/>
        <end position="587"/>
    </location>
</feature>
<feature type="domain" description="Beta-lactamase-related" evidence="2">
    <location>
        <begin position="114"/>
        <end position="429"/>
    </location>
</feature>
<evidence type="ECO:0000259" key="2">
    <source>
        <dbReference type="Pfam" id="PF00144"/>
    </source>
</evidence>
<sequence length="588" mass="63991">MVPILRASSLFLFFSSAWSFTPCPLLGPSFPPFTLDPSDKVVGSALKNLTARFDNLTKSSTGSHGDISPKTTFSIALFSSDDGSAEDKPFFWDYHHTAPALKEKSSSSNKVVRNTTDDSIYRIGGLTHVFTLWSLLNQTADQHIFDDPVSKHLPELVNKDSAKDDVIGHVQWEDITVGQLASHMAGVARDYCSSDLTSQKNAPKAGLPPRQAYSLPCCGENSKCSTSDFLKHISGRMPVVAPGASPSYSNLAFQLLGYIVEKQAKKPFNEVLEADIFKALKLHETSVFAPKDSSKGIIPVSKEASGWSTRFGGDEASISMFSSVKDMAIAGKAILNSELLSQTQTNRWLKPATFTSNPANTVGYPWVIYTDSRAYPQGPIINTYTVLSNEGDHESLYSSYLGLVPDYGVGFIILSADTKKPADLNAHADIIGDELLEALIKSSLLQATENFRGGYAASNKHLNSSISVKSDKLPGLFVEDIISNGTNFRDTLAQLTGVKKSKDLSIRLYPTQLVEKTTKGSKQAFRAVLQDKTESADGGTPTCVSWLDLDKFQYAGRGLDEFIFTLDKTGHAVSVEIPALQVILDKKK</sequence>
<evidence type="ECO:0000259" key="3">
    <source>
        <dbReference type="Pfam" id="PF26335"/>
    </source>
</evidence>
<dbReference type="Pfam" id="PF26335">
    <property type="entry name" value="ARB_00930_C"/>
    <property type="match status" value="1"/>
</dbReference>
<dbReference type="RefSeq" id="XP_056509648.1">
    <property type="nucleotide sequence ID" value="XM_056656848.1"/>
</dbReference>
<evidence type="ECO:0000313" key="5">
    <source>
        <dbReference type="Proteomes" id="UP001141434"/>
    </source>
</evidence>
<organism evidence="4 5">
    <name type="scientific">Penicillium alfredii</name>
    <dbReference type="NCBI Taxonomy" id="1506179"/>
    <lineage>
        <taxon>Eukaryota</taxon>
        <taxon>Fungi</taxon>
        <taxon>Dikarya</taxon>
        <taxon>Ascomycota</taxon>
        <taxon>Pezizomycotina</taxon>
        <taxon>Eurotiomycetes</taxon>
        <taxon>Eurotiomycetidae</taxon>
        <taxon>Eurotiales</taxon>
        <taxon>Aspergillaceae</taxon>
        <taxon>Penicillium</taxon>
    </lineage>
</organism>
<dbReference type="GeneID" id="81396017"/>